<dbReference type="Pfam" id="PF13618">
    <property type="entry name" value="Gluconate_2-dh3"/>
    <property type="match status" value="1"/>
</dbReference>
<evidence type="ECO:0008006" key="2">
    <source>
        <dbReference type="Google" id="ProtNLM"/>
    </source>
</evidence>
<reference evidence="1" key="1">
    <citation type="submission" date="2018-05" db="EMBL/GenBank/DDBJ databases">
        <authorList>
            <person name="Lanie J.A."/>
            <person name="Ng W.-L."/>
            <person name="Kazmierczak K.M."/>
            <person name="Andrzejewski T.M."/>
            <person name="Davidsen T.M."/>
            <person name="Wayne K.J."/>
            <person name="Tettelin H."/>
            <person name="Glass J.I."/>
            <person name="Rusch D."/>
            <person name="Podicherti R."/>
            <person name="Tsui H.-C.T."/>
            <person name="Winkler M.E."/>
        </authorList>
    </citation>
    <scope>NUCLEOTIDE SEQUENCE</scope>
</reference>
<organism evidence="1">
    <name type="scientific">marine metagenome</name>
    <dbReference type="NCBI Taxonomy" id="408172"/>
    <lineage>
        <taxon>unclassified sequences</taxon>
        <taxon>metagenomes</taxon>
        <taxon>ecological metagenomes</taxon>
    </lineage>
</organism>
<sequence>LAALDRYSEYTRGARFIELSERDQDSALIDVQTGGASGAGVGFVGSSGSFFNMVKSHTWQGTFGDPHYGGNREFAGWDLIDYPGVRMRVTEEDQEQLEAEELEPERRSAYELAMFRTGRPR</sequence>
<feature type="non-terminal residue" evidence="1">
    <location>
        <position position="1"/>
    </location>
</feature>
<dbReference type="EMBL" id="UINC01031816">
    <property type="protein sequence ID" value="SVB18456.1"/>
    <property type="molecule type" value="Genomic_DNA"/>
</dbReference>
<dbReference type="InterPro" id="IPR027056">
    <property type="entry name" value="Gluconate_2DH_su3"/>
</dbReference>
<protein>
    <recommendedName>
        <fullName evidence="2">Gluconate 2-dehydrogenase subunit 3 family protein</fullName>
    </recommendedName>
</protein>
<gene>
    <name evidence="1" type="ORF">METZ01_LOCUS171310</name>
</gene>
<accession>A0A382BXC9</accession>
<evidence type="ECO:0000313" key="1">
    <source>
        <dbReference type="EMBL" id="SVB18456.1"/>
    </source>
</evidence>
<dbReference type="AlphaFoldDB" id="A0A382BXC9"/>
<proteinExistence type="predicted"/>
<name>A0A382BXC9_9ZZZZ</name>